<reference evidence="3" key="1">
    <citation type="submission" date="2017-09" db="EMBL/GenBank/DDBJ databases">
        <title>Metaegenomics of thermophilic ammonia-oxidizing enrichment culture.</title>
        <authorList>
            <person name="Kato S."/>
            <person name="Suzuki K."/>
        </authorList>
    </citation>
    <scope>NUCLEOTIDE SEQUENCE [LARGE SCALE GENOMIC DNA]</scope>
</reference>
<dbReference type="SUPFAM" id="SSF51182">
    <property type="entry name" value="RmlC-like cupins"/>
    <property type="match status" value="1"/>
</dbReference>
<dbReference type="EC" id="1.1.1.367" evidence="2"/>
<dbReference type="AlphaFoldDB" id="A0A2H5XBU6"/>
<dbReference type="PANTHER" id="PTHR21047:SF2">
    <property type="entry name" value="THYMIDINE DIPHOSPHO-4-KETO-RHAMNOSE 3,5-EPIMERASE"/>
    <property type="match status" value="1"/>
</dbReference>
<name>A0A2H5XBU6_9BACT</name>
<dbReference type="InterPro" id="IPR011051">
    <property type="entry name" value="RmlC_Cupin_sf"/>
</dbReference>
<evidence type="ECO:0000313" key="3">
    <source>
        <dbReference type="Proteomes" id="UP000236173"/>
    </source>
</evidence>
<dbReference type="GO" id="GO:0000271">
    <property type="term" value="P:polysaccharide biosynthetic process"/>
    <property type="evidence" value="ECO:0007669"/>
    <property type="project" value="TreeGrafter"/>
</dbReference>
<organism evidence="2 3">
    <name type="scientific">Candidatus Fervidibacter japonicus</name>
    <dbReference type="NCBI Taxonomy" id="2035412"/>
    <lineage>
        <taxon>Bacteria</taxon>
        <taxon>Candidatus Fervidibacterota</taxon>
        <taxon>Candidatus Fervidibacter</taxon>
    </lineage>
</organism>
<dbReference type="Proteomes" id="UP000236173">
    <property type="component" value="Unassembled WGS sequence"/>
</dbReference>
<dbReference type="GO" id="GO:0008830">
    <property type="term" value="F:dTDP-4-dehydrorhamnose 3,5-epimerase activity"/>
    <property type="evidence" value="ECO:0007669"/>
    <property type="project" value="InterPro"/>
</dbReference>
<dbReference type="InterPro" id="IPR000888">
    <property type="entry name" value="RmlC-like"/>
</dbReference>
<accession>A0A2H5XBU6</accession>
<dbReference type="Pfam" id="PF00908">
    <property type="entry name" value="dTDP_sugar_isom"/>
    <property type="match status" value="1"/>
</dbReference>
<dbReference type="GO" id="GO:0016491">
    <property type="term" value="F:oxidoreductase activity"/>
    <property type="evidence" value="ECO:0007669"/>
    <property type="project" value="UniProtKB-KW"/>
</dbReference>
<dbReference type="EMBL" id="BEHT01000013">
    <property type="protein sequence ID" value="GBC98645.1"/>
    <property type="molecule type" value="Genomic_DNA"/>
</dbReference>
<dbReference type="InterPro" id="IPR014710">
    <property type="entry name" value="RmlC-like_jellyroll"/>
</dbReference>
<evidence type="ECO:0000256" key="1">
    <source>
        <dbReference type="PIRSR" id="PIRSR600888-3"/>
    </source>
</evidence>
<keyword evidence="2" id="KW-0560">Oxidoreductase</keyword>
<evidence type="ECO:0000313" key="2">
    <source>
        <dbReference type="EMBL" id="GBC98645.1"/>
    </source>
</evidence>
<gene>
    <name evidence="2" type="primary">wbjC</name>
    <name evidence="2" type="ORF">HRbin17_01159</name>
</gene>
<proteinExistence type="predicted"/>
<dbReference type="GO" id="GO:0005829">
    <property type="term" value="C:cytosol"/>
    <property type="evidence" value="ECO:0007669"/>
    <property type="project" value="TreeGrafter"/>
</dbReference>
<feature type="site" description="Participates in a stacking interaction with the thymidine ring of dTDP-4-oxo-6-deoxyglucose" evidence="1">
    <location>
        <position position="125"/>
    </location>
</feature>
<dbReference type="PANTHER" id="PTHR21047">
    <property type="entry name" value="DTDP-6-DEOXY-D-GLUCOSE-3,5 EPIMERASE"/>
    <property type="match status" value="1"/>
</dbReference>
<protein>
    <submittedName>
        <fullName evidence="2">UDP-2-acetamido-2,6-beta-L-arabino-hexul-4-ose reductase</fullName>
        <ecNumber evidence="2">1.1.1.367</ecNumber>
    </submittedName>
</protein>
<dbReference type="Gene3D" id="2.60.120.10">
    <property type="entry name" value="Jelly Rolls"/>
    <property type="match status" value="1"/>
</dbReference>
<comment type="caution">
    <text evidence="2">The sequence shown here is derived from an EMBL/GenBank/DDBJ whole genome shotgun (WGS) entry which is preliminary data.</text>
</comment>
<sequence>MIAGVTVKPLKVHADERGWLMEILRCDDEFFDRFGQVYLTTCYPGIIKAWHCHQRQTDRFCVVKGMAKVVLWDGRPDSLTKGELNEFYMGERNPILLVIPPGVWHGFTAVGNETAFVINCPNFPYDYRHPDELRRPYNDPEIGYDWSVRHG</sequence>